<name>A0A0F9E4W8_9ZZZZ</name>
<gene>
    <name evidence="1" type="ORF">LCGC14_2118750</name>
</gene>
<feature type="non-terminal residue" evidence="1">
    <location>
        <position position="669"/>
    </location>
</feature>
<accession>A0A0F9E4W8</accession>
<comment type="caution">
    <text evidence="1">The sequence shown here is derived from an EMBL/GenBank/DDBJ whole genome shotgun (WGS) entry which is preliminary data.</text>
</comment>
<feature type="non-terminal residue" evidence="1">
    <location>
        <position position="1"/>
    </location>
</feature>
<sequence>ITLGSTQWNSADKIDGTKIKDADYGDVDVSAGGAWTVSSVQANSVALGTDTTGDYVSNITGGTGIDSTGATSGETISHTLSFDSTEIDATTWSDGSNASNLWSFDVSGTDHGMLAGDGIMIFSGDIGIIGDNIEATTETDRFVFMANGSTYAPEAIDLGTDTTGNYVASITDGLAIDGGDGGSEGAAITIAFDPTELLGSRTWGDASTDTIVWTWDRETGTDPTMTFGTGLITFNSVLSASEFDAGAVSLVTGGLTGPVSSGVVFDAGKITLATAISNPIVFESAGLVLLQSGGTFTIDSDDNILIETMVSGKTIALTALDADITFDPGSGAVRSLSTFQVITGGNTLAFTSGSITATSGTITFGNEILSTTGQVQSSSVLITGINQASVNTDAVDTFTVTGGTGGAASGASGIAGAGSDNIKATGDGGLAANLDGTGGRGGNDTETLGAGGASTHEFGFSGGFGGSKTFRPGPGGAATGVTSGVGGGGGFFKVILPLGGTSVAGSAGADGVFEVGDDTNVFRVDRDGVVSLNSSTAAILNIGNGAAGVDYAMTWIGDDNTGVIKWMATEDHFQFEDEVIFDGTVGIGTSIPQRNLHIESGVPTIRLSDSNAATDQAVATLIEFYRGNQTNRVGFWGMASASNDIMRLSTDYAAGELSFSTGSSVEAVR</sequence>
<organism evidence="1">
    <name type="scientific">marine sediment metagenome</name>
    <dbReference type="NCBI Taxonomy" id="412755"/>
    <lineage>
        <taxon>unclassified sequences</taxon>
        <taxon>metagenomes</taxon>
        <taxon>ecological metagenomes</taxon>
    </lineage>
</organism>
<proteinExistence type="predicted"/>
<dbReference type="AlphaFoldDB" id="A0A0F9E4W8"/>
<dbReference type="EMBL" id="LAZR01026335">
    <property type="protein sequence ID" value="KKL69059.1"/>
    <property type="molecule type" value="Genomic_DNA"/>
</dbReference>
<protein>
    <submittedName>
        <fullName evidence="1">Uncharacterized protein</fullName>
    </submittedName>
</protein>
<evidence type="ECO:0000313" key="1">
    <source>
        <dbReference type="EMBL" id="KKL69059.1"/>
    </source>
</evidence>
<reference evidence="1" key="1">
    <citation type="journal article" date="2015" name="Nature">
        <title>Complex archaea that bridge the gap between prokaryotes and eukaryotes.</title>
        <authorList>
            <person name="Spang A."/>
            <person name="Saw J.H."/>
            <person name="Jorgensen S.L."/>
            <person name="Zaremba-Niedzwiedzka K."/>
            <person name="Martijn J."/>
            <person name="Lind A.E."/>
            <person name="van Eijk R."/>
            <person name="Schleper C."/>
            <person name="Guy L."/>
            <person name="Ettema T.J."/>
        </authorList>
    </citation>
    <scope>NUCLEOTIDE SEQUENCE</scope>
</reference>